<dbReference type="RefSeq" id="WP_073284016.1">
    <property type="nucleotide sequence ID" value="NZ_FRCP01000007.1"/>
</dbReference>
<dbReference type="SMART" id="SM00886">
    <property type="entry name" value="Dabb"/>
    <property type="match status" value="1"/>
</dbReference>
<dbReference type="STRING" id="1120996.SAMN02746066_01026"/>
<dbReference type="InterPro" id="IPR011008">
    <property type="entry name" value="Dimeric_a/b-barrel"/>
</dbReference>
<dbReference type="EMBL" id="FRCP01000007">
    <property type="protein sequence ID" value="SHM17897.1"/>
    <property type="molecule type" value="Genomic_DNA"/>
</dbReference>
<dbReference type="SUPFAM" id="SSF54909">
    <property type="entry name" value="Dimeric alpha+beta barrel"/>
    <property type="match status" value="1"/>
</dbReference>
<proteinExistence type="predicted"/>
<dbReference type="Gene3D" id="3.30.70.100">
    <property type="match status" value="1"/>
</dbReference>
<dbReference type="AlphaFoldDB" id="A0A1M7GPT6"/>
<dbReference type="PANTHER" id="PTHR37832">
    <property type="entry name" value="BLL2683 PROTEIN"/>
    <property type="match status" value="1"/>
</dbReference>
<dbReference type="PROSITE" id="PS51502">
    <property type="entry name" value="S_R_A_B_BARREL"/>
    <property type="match status" value="1"/>
</dbReference>
<dbReference type="InterPro" id="IPR013097">
    <property type="entry name" value="Dabb"/>
</dbReference>
<keyword evidence="3" id="KW-1185">Reference proteome</keyword>
<dbReference type="PANTHER" id="PTHR37832:SF1">
    <property type="entry name" value="STRESS-RESPONSE A_B BARREL DOMAIN-CONTAINING PROTEIN"/>
    <property type="match status" value="1"/>
</dbReference>
<dbReference type="OrthoDB" id="9808130at2"/>
<dbReference type="Pfam" id="PF07876">
    <property type="entry name" value="Dabb"/>
    <property type="match status" value="1"/>
</dbReference>
<sequence length="94" mass="11119">MIRHIVMWKFKENEEENKKKFLDGLRSLYGVIPEIKYMEVKESINDNNKFDACLISNFDSLVDLNTYKVDPRHIKVSELCKSIRIDRAAIDIEI</sequence>
<accession>A0A1M7GPT6</accession>
<evidence type="ECO:0000259" key="1">
    <source>
        <dbReference type="PROSITE" id="PS51502"/>
    </source>
</evidence>
<evidence type="ECO:0000313" key="2">
    <source>
        <dbReference type="EMBL" id="SHM17897.1"/>
    </source>
</evidence>
<dbReference type="Proteomes" id="UP000184038">
    <property type="component" value="Unassembled WGS sequence"/>
</dbReference>
<reference evidence="2 3" key="1">
    <citation type="submission" date="2016-11" db="EMBL/GenBank/DDBJ databases">
        <authorList>
            <person name="Jaros S."/>
            <person name="Januszkiewicz K."/>
            <person name="Wedrychowicz H."/>
        </authorList>
    </citation>
    <scope>NUCLEOTIDE SEQUENCE [LARGE SCALE GENOMIC DNA]</scope>
    <source>
        <strain evidence="2 3">DSM 15930</strain>
    </source>
</reference>
<gene>
    <name evidence="2" type="ORF">SAMN02746066_01026</name>
</gene>
<organism evidence="2 3">
    <name type="scientific">Anaerosporobacter mobilis DSM 15930</name>
    <dbReference type="NCBI Taxonomy" id="1120996"/>
    <lineage>
        <taxon>Bacteria</taxon>
        <taxon>Bacillati</taxon>
        <taxon>Bacillota</taxon>
        <taxon>Clostridia</taxon>
        <taxon>Lachnospirales</taxon>
        <taxon>Lachnospiraceae</taxon>
        <taxon>Anaerosporobacter</taxon>
    </lineage>
</organism>
<name>A0A1M7GPT6_9FIRM</name>
<feature type="domain" description="Stress-response A/B barrel" evidence="1">
    <location>
        <begin position="2"/>
        <end position="92"/>
    </location>
</feature>
<protein>
    <submittedName>
        <fullName evidence="2">Stress responsive A/B Barrel Domain</fullName>
    </submittedName>
</protein>
<evidence type="ECO:0000313" key="3">
    <source>
        <dbReference type="Proteomes" id="UP000184038"/>
    </source>
</evidence>